<reference evidence="1 2" key="1">
    <citation type="journal article" date="2015" name="Genome Announc.">
        <title>Expanding the biotechnology potential of lactobacilli through comparative genomics of 213 strains and associated genera.</title>
        <authorList>
            <person name="Sun Z."/>
            <person name="Harris H.M."/>
            <person name="McCann A."/>
            <person name="Guo C."/>
            <person name="Argimon S."/>
            <person name="Zhang W."/>
            <person name="Yang X."/>
            <person name="Jeffery I.B."/>
            <person name="Cooney J.C."/>
            <person name="Kagawa T.F."/>
            <person name="Liu W."/>
            <person name="Song Y."/>
            <person name="Salvetti E."/>
            <person name="Wrobel A."/>
            <person name="Rasinkangas P."/>
            <person name="Parkhill J."/>
            <person name="Rea M.C."/>
            <person name="O'Sullivan O."/>
            <person name="Ritari J."/>
            <person name="Douillard F.P."/>
            <person name="Paul Ross R."/>
            <person name="Yang R."/>
            <person name="Briner A.E."/>
            <person name="Felis G.E."/>
            <person name="de Vos W.M."/>
            <person name="Barrangou R."/>
            <person name="Klaenhammer T.R."/>
            <person name="Caufield P.W."/>
            <person name="Cui Y."/>
            <person name="Zhang H."/>
            <person name="O'Toole P.W."/>
        </authorList>
    </citation>
    <scope>NUCLEOTIDE SEQUENCE [LARGE SCALE GENOMIC DNA]</scope>
    <source>
        <strain evidence="1 2">DSM 20405</strain>
    </source>
</reference>
<gene>
    <name evidence="1" type="ORF">IV49_GL002042</name>
</gene>
<evidence type="ECO:0000313" key="1">
    <source>
        <dbReference type="EMBL" id="KRN50548.1"/>
    </source>
</evidence>
<evidence type="ECO:0000313" key="2">
    <source>
        <dbReference type="Proteomes" id="UP000051841"/>
    </source>
</evidence>
<proteinExistence type="predicted"/>
<keyword evidence="2" id="KW-1185">Reference proteome</keyword>
<name>A0A0R2HM83_9FIRM</name>
<sequence>MLLLLLYKSYHKKSKDNVNNLFSLIAKKVRMAPGENYEIYYYQVYKIFSLCLIGIFDHVI</sequence>
<dbReference type="AlphaFoldDB" id="A0A0R2HM83"/>
<comment type="caution">
    <text evidence="1">The sequence shown here is derived from an EMBL/GenBank/DDBJ whole genome shotgun (WGS) entry which is preliminary data.</text>
</comment>
<accession>A0A0R2HM83</accession>
<dbReference type="Proteomes" id="UP000051841">
    <property type="component" value="Unassembled WGS sequence"/>
</dbReference>
<organism evidence="1 2">
    <name type="scientific">Kandleria vitulina DSM 20405</name>
    <dbReference type="NCBI Taxonomy" id="1410657"/>
    <lineage>
        <taxon>Bacteria</taxon>
        <taxon>Bacillati</taxon>
        <taxon>Bacillota</taxon>
        <taxon>Erysipelotrichia</taxon>
        <taxon>Erysipelotrichales</taxon>
        <taxon>Coprobacillaceae</taxon>
        <taxon>Kandleria</taxon>
    </lineage>
</organism>
<dbReference type="EMBL" id="JQBL01000008">
    <property type="protein sequence ID" value="KRN50548.1"/>
    <property type="molecule type" value="Genomic_DNA"/>
</dbReference>
<protein>
    <submittedName>
        <fullName evidence="1">Uncharacterized protein</fullName>
    </submittedName>
</protein>